<organism evidence="2 3">
    <name type="scientific">Amniculicola lignicola CBS 123094</name>
    <dbReference type="NCBI Taxonomy" id="1392246"/>
    <lineage>
        <taxon>Eukaryota</taxon>
        <taxon>Fungi</taxon>
        <taxon>Dikarya</taxon>
        <taxon>Ascomycota</taxon>
        <taxon>Pezizomycotina</taxon>
        <taxon>Dothideomycetes</taxon>
        <taxon>Pleosporomycetidae</taxon>
        <taxon>Pleosporales</taxon>
        <taxon>Amniculicolaceae</taxon>
        <taxon>Amniculicola</taxon>
    </lineage>
</organism>
<dbReference type="Proteomes" id="UP000799779">
    <property type="component" value="Unassembled WGS sequence"/>
</dbReference>
<proteinExistence type="predicted"/>
<dbReference type="AlphaFoldDB" id="A0A6A5WR93"/>
<feature type="compositionally biased region" description="Low complexity" evidence="1">
    <location>
        <begin position="65"/>
        <end position="83"/>
    </location>
</feature>
<reference evidence="2" key="1">
    <citation type="journal article" date="2020" name="Stud. Mycol.">
        <title>101 Dothideomycetes genomes: a test case for predicting lifestyles and emergence of pathogens.</title>
        <authorList>
            <person name="Haridas S."/>
            <person name="Albert R."/>
            <person name="Binder M."/>
            <person name="Bloem J."/>
            <person name="Labutti K."/>
            <person name="Salamov A."/>
            <person name="Andreopoulos B."/>
            <person name="Baker S."/>
            <person name="Barry K."/>
            <person name="Bills G."/>
            <person name="Bluhm B."/>
            <person name="Cannon C."/>
            <person name="Castanera R."/>
            <person name="Culley D."/>
            <person name="Daum C."/>
            <person name="Ezra D."/>
            <person name="Gonzalez J."/>
            <person name="Henrissat B."/>
            <person name="Kuo A."/>
            <person name="Liang C."/>
            <person name="Lipzen A."/>
            <person name="Lutzoni F."/>
            <person name="Magnuson J."/>
            <person name="Mondo S."/>
            <person name="Nolan M."/>
            <person name="Ohm R."/>
            <person name="Pangilinan J."/>
            <person name="Park H.-J."/>
            <person name="Ramirez L."/>
            <person name="Alfaro M."/>
            <person name="Sun H."/>
            <person name="Tritt A."/>
            <person name="Yoshinaga Y."/>
            <person name="Zwiers L.-H."/>
            <person name="Turgeon B."/>
            <person name="Goodwin S."/>
            <person name="Spatafora J."/>
            <person name="Crous P."/>
            <person name="Grigoriev I."/>
        </authorList>
    </citation>
    <scope>NUCLEOTIDE SEQUENCE</scope>
    <source>
        <strain evidence="2">CBS 123094</strain>
    </source>
</reference>
<evidence type="ECO:0000256" key="1">
    <source>
        <dbReference type="SAM" id="MobiDB-lite"/>
    </source>
</evidence>
<dbReference type="OrthoDB" id="10279814at2759"/>
<protein>
    <submittedName>
        <fullName evidence="2">Uncharacterized protein</fullName>
    </submittedName>
</protein>
<keyword evidence="3" id="KW-1185">Reference proteome</keyword>
<feature type="compositionally biased region" description="Basic and acidic residues" evidence="1">
    <location>
        <begin position="143"/>
        <end position="159"/>
    </location>
</feature>
<dbReference type="EMBL" id="ML977576">
    <property type="protein sequence ID" value="KAF2002711.1"/>
    <property type="molecule type" value="Genomic_DNA"/>
</dbReference>
<evidence type="ECO:0000313" key="3">
    <source>
        <dbReference type="Proteomes" id="UP000799779"/>
    </source>
</evidence>
<sequence length="235" mass="25918">MVPMLPNPSSLAANNNPQLEQHNALRLDSLRRELPILHAPVKQETCSLPGFNEFINGGHPWSYPSPRSSISPCRSAASSPRLSHPNHVATPTTPMEHHAQLQDHPVSLRSPPSAQPHSRATRPGRVTKSRASSRVTARTALGVKKEPPNPKALRESKSRQEHCKSISKLQNVLLTLFPELIEGWTPLKSNNINKQVTDALAFNKKDVLDAASDKLQELAFRLSRLSIVRPTAAHL</sequence>
<name>A0A6A5WR93_9PLEO</name>
<accession>A0A6A5WR93</accession>
<feature type="region of interest" description="Disordered" evidence="1">
    <location>
        <begin position="65"/>
        <end position="159"/>
    </location>
</feature>
<feature type="compositionally biased region" description="Basic residues" evidence="1">
    <location>
        <begin position="119"/>
        <end position="128"/>
    </location>
</feature>
<evidence type="ECO:0000313" key="2">
    <source>
        <dbReference type="EMBL" id="KAF2002711.1"/>
    </source>
</evidence>
<gene>
    <name evidence="2" type="ORF">P154DRAFT_561855</name>
</gene>